<dbReference type="InterPro" id="IPR001300">
    <property type="entry name" value="Peptidase_C2_calpain_cat"/>
</dbReference>
<gene>
    <name evidence="5" type="ORF">CJ198_05515</name>
</gene>
<feature type="region of interest" description="Disordered" evidence="3">
    <location>
        <begin position="367"/>
        <end position="391"/>
    </location>
</feature>
<dbReference type="Pfam" id="PF00648">
    <property type="entry name" value="Peptidase_C2"/>
    <property type="match status" value="1"/>
</dbReference>
<feature type="region of interest" description="Disordered" evidence="3">
    <location>
        <begin position="31"/>
        <end position="71"/>
    </location>
</feature>
<sequence>MTPSFLAISFVNPIFPQTCCVRSCLRPASAARVGPDSTGSPDPECPVPHSSPDGLSYPEKDGTGMSRGHRPIQHSTRNRVFVPLISAPATAPFLTPADAAALNAELSGEPDSRFKLLPRLLRRAGFYHHRATRAVEALIPASAPEAAAALAALSALEPRARGTQRLDVRVDVPTDETGRVIETSVEVQQGRLGDCWFAAALAACEHTRPGFTASLIESLPNGLIQVRLRTGLRARAVTISPFVPARHRAGDSRGRANLASLVEKAAAVTFGRGTYTGIEHGFSGNAFYLLTGQVTPARPVPRLATVQTWLEAGRPVVASTLLRWKPARLIPREDDPGRQIAVMNGHVYVVCGIARVDEDGRPLPDGAGPLRIHLRNPLGGADPRPGSRHPRRTDLYLSEAQFRRIFLSVNVGPILTDA</sequence>
<proteinExistence type="inferred from homology"/>
<dbReference type="AlphaFoldDB" id="A0A2N6PJB7"/>
<evidence type="ECO:0000256" key="1">
    <source>
        <dbReference type="ARBA" id="ARBA00007623"/>
    </source>
</evidence>
<dbReference type="Proteomes" id="UP000235703">
    <property type="component" value="Unassembled WGS sequence"/>
</dbReference>
<dbReference type="InterPro" id="IPR038765">
    <property type="entry name" value="Papain-like_cys_pep_sf"/>
</dbReference>
<comment type="caution">
    <text evidence="5">The sequence shown here is derived from an EMBL/GenBank/DDBJ whole genome shotgun (WGS) entry which is preliminary data.</text>
</comment>
<dbReference type="InterPro" id="IPR000169">
    <property type="entry name" value="Pept_cys_AS"/>
</dbReference>
<reference evidence="5 6" key="1">
    <citation type="submission" date="2017-09" db="EMBL/GenBank/DDBJ databases">
        <title>Bacterial strain isolated from the female urinary microbiota.</title>
        <authorList>
            <person name="Thomas-White K."/>
            <person name="Kumar N."/>
            <person name="Forster S."/>
            <person name="Putonti C."/>
            <person name="Lawley T."/>
            <person name="Wolfe A.J."/>
        </authorList>
    </citation>
    <scope>NUCLEOTIDE SEQUENCE [LARGE SCALE GENOMIC DNA]</scope>
    <source>
        <strain evidence="5 6">UMB0680</strain>
    </source>
</reference>
<evidence type="ECO:0000313" key="6">
    <source>
        <dbReference type="Proteomes" id="UP000235703"/>
    </source>
</evidence>
<dbReference type="GO" id="GO:0004198">
    <property type="term" value="F:calcium-dependent cysteine-type endopeptidase activity"/>
    <property type="evidence" value="ECO:0007669"/>
    <property type="project" value="InterPro"/>
</dbReference>
<accession>A0A2N6PJB7</accession>
<dbReference type="SUPFAM" id="SSF54001">
    <property type="entry name" value="Cysteine proteinases"/>
    <property type="match status" value="1"/>
</dbReference>
<evidence type="ECO:0000256" key="3">
    <source>
        <dbReference type="SAM" id="MobiDB-lite"/>
    </source>
</evidence>
<feature type="active site" evidence="2">
    <location>
        <position position="346"/>
    </location>
</feature>
<keyword evidence="2" id="KW-0788">Thiol protease</keyword>
<protein>
    <recommendedName>
        <fullName evidence="4">Calpain catalytic domain-containing protein</fullName>
    </recommendedName>
</protein>
<dbReference type="GO" id="GO:0006508">
    <property type="term" value="P:proteolysis"/>
    <property type="evidence" value="ECO:0007669"/>
    <property type="project" value="UniProtKB-KW"/>
</dbReference>
<dbReference type="EMBL" id="PNFZ01000002">
    <property type="protein sequence ID" value="PMB98767.1"/>
    <property type="molecule type" value="Genomic_DNA"/>
</dbReference>
<dbReference type="OrthoDB" id="4617536at2"/>
<keyword evidence="6" id="KW-1185">Reference proteome</keyword>
<organism evidence="5 6">
    <name type="scientific">Brevibacterium luteolum</name>
    <dbReference type="NCBI Taxonomy" id="199591"/>
    <lineage>
        <taxon>Bacteria</taxon>
        <taxon>Bacillati</taxon>
        <taxon>Actinomycetota</taxon>
        <taxon>Actinomycetes</taxon>
        <taxon>Micrococcales</taxon>
        <taxon>Brevibacteriaceae</taxon>
        <taxon>Brevibacterium</taxon>
    </lineage>
</organism>
<evidence type="ECO:0000259" key="4">
    <source>
        <dbReference type="PROSITE" id="PS50203"/>
    </source>
</evidence>
<feature type="active site" evidence="2">
    <location>
        <position position="376"/>
    </location>
</feature>
<keyword evidence="2" id="KW-0645">Protease</keyword>
<feature type="active site" evidence="2">
    <location>
        <position position="195"/>
    </location>
</feature>
<evidence type="ECO:0000313" key="5">
    <source>
        <dbReference type="EMBL" id="PMB98767.1"/>
    </source>
</evidence>
<name>A0A2N6PJB7_9MICO</name>
<feature type="domain" description="Calpain catalytic" evidence="4">
    <location>
        <begin position="186"/>
        <end position="379"/>
    </location>
</feature>
<dbReference type="PROSITE" id="PS00139">
    <property type="entry name" value="THIOL_PROTEASE_CYS"/>
    <property type="match status" value="1"/>
</dbReference>
<evidence type="ECO:0000256" key="2">
    <source>
        <dbReference type="PROSITE-ProRule" id="PRU00239"/>
    </source>
</evidence>
<keyword evidence="2" id="KW-0378">Hydrolase</keyword>
<comment type="similarity">
    <text evidence="1">Belongs to the peptidase C2 family.</text>
</comment>
<dbReference type="PROSITE" id="PS50203">
    <property type="entry name" value="CALPAIN_CAT"/>
    <property type="match status" value="1"/>
</dbReference>